<sequence length="226" mass="26471">MKTVKNDILKGRALSLRVASLSAVLFVICLFPLQAQDSDFVTWNKMKARYDVSPKVELYGDVEMRTRDALEEIDRWGFGVGASVRLLSFLKAEGGYEFHYRNRGENGWKSRHRYHAGASATFKKRQWTFTLRERFQHTFDGRGADEFRLRTRLKAAYKVTTWSPYVSLEQYHGLGKDEWFHASRFRARGGVEAKLSSSWSADVFYCYQHESDLDRHVLGWELIYRF</sequence>
<accession>A0A1M6HRD3</accession>
<evidence type="ECO:0000313" key="1">
    <source>
        <dbReference type="EMBL" id="SHJ24713.1"/>
    </source>
</evidence>
<reference evidence="2" key="1">
    <citation type="submission" date="2016-11" db="EMBL/GenBank/DDBJ databases">
        <authorList>
            <person name="Varghese N."/>
            <person name="Submissions S."/>
        </authorList>
    </citation>
    <scope>NUCLEOTIDE SEQUENCE [LARGE SCALE GENOMIC DNA]</scope>
    <source>
        <strain evidence="2">DSM 26884</strain>
    </source>
</reference>
<dbReference type="GeneID" id="92713145"/>
<keyword evidence="2" id="KW-1185">Reference proteome</keyword>
<dbReference type="InterPro" id="IPR036709">
    <property type="entry name" value="Autotransporte_beta_dom_sf"/>
</dbReference>
<gene>
    <name evidence="1" type="ORF">SAMN05444350_11948</name>
</gene>
<organism evidence="1 2">
    <name type="scientific">Bacteroides stercorirosoris</name>
    <dbReference type="NCBI Taxonomy" id="871324"/>
    <lineage>
        <taxon>Bacteria</taxon>
        <taxon>Pseudomonadati</taxon>
        <taxon>Bacteroidota</taxon>
        <taxon>Bacteroidia</taxon>
        <taxon>Bacteroidales</taxon>
        <taxon>Bacteroidaceae</taxon>
        <taxon>Bacteroides</taxon>
    </lineage>
</organism>
<dbReference type="eggNOG" id="ENOG50331DG">
    <property type="taxonomic scope" value="Bacteria"/>
</dbReference>
<evidence type="ECO:0000313" key="2">
    <source>
        <dbReference type="Proteomes" id="UP000184192"/>
    </source>
</evidence>
<proteinExistence type="predicted"/>
<name>A0A1M6HRD3_9BACE</name>
<dbReference type="AlphaFoldDB" id="A0A1M6HRD3"/>
<dbReference type="InterPro" id="IPR019619">
    <property type="entry name" value="DUF2490"/>
</dbReference>
<dbReference type="EMBL" id="FQZN01000019">
    <property type="protein sequence ID" value="SHJ24713.1"/>
    <property type="molecule type" value="Genomic_DNA"/>
</dbReference>
<dbReference type="SUPFAM" id="SSF103515">
    <property type="entry name" value="Autotransporter"/>
    <property type="match status" value="1"/>
</dbReference>
<dbReference type="RefSeq" id="WP_139261872.1">
    <property type="nucleotide sequence ID" value="NZ_FQZN01000019.1"/>
</dbReference>
<dbReference type="Pfam" id="PF10677">
    <property type="entry name" value="DUF2490"/>
    <property type="match status" value="1"/>
</dbReference>
<protein>
    <recommendedName>
        <fullName evidence="3">DUF2490 domain-containing protein</fullName>
    </recommendedName>
</protein>
<dbReference type="Proteomes" id="UP000184192">
    <property type="component" value="Unassembled WGS sequence"/>
</dbReference>
<evidence type="ECO:0008006" key="3">
    <source>
        <dbReference type="Google" id="ProtNLM"/>
    </source>
</evidence>